<dbReference type="GO" id="GO:0004040">
    <property type="term" value="F:amidase activity"/>
    <property type="evidence" value="ECO:0007669"/>
    <property type="project" value="UniProtKB-EC"/>
</dbReference>
<dbReference type="PIRSF" id="PIRSF001221">
    <property type="entry name" value="Amidase_fungi"/>
    <property type="match status" value="1"/>
</dbReference>
<accession>A0A8E2EK50</accession>
<dbReference type="AlphaFoldDB" id="A0A8E2EK50"/>
<dbReference type="EMBL" id="KV744818">
    <property type="protein sequence ID" value="OCK85497.1"/>
    <property type="molecule type" value="Genomic_DNA"/>
</dbReference>
<dbReference type="PROSITE" id="PS00571">
    <property type="entry name" value="AMIDASES"/>
    <property type="match status" value="1"/>
</dbReference>
<keyword evidence="4" id="KW-0378">Hydrolase</keyword>
<dbReference type="InterPro" id="IPR023631">
    <property type="entry name" value="Amidase_dom"/>
</dbReference>
<feature type="binding site" evidence="6">
    <location>
        <position position="213"/>
    </location>
    <ligand>
        <name>substrate</name>
    </ligand>
</feature>
<evidence type="ECO:0000256" key="4">
    <source>
        <dbReference type="ARBA" id="ARBA00022801"/>
    </source>
</evidence>
<dbReference type="EC" id="3.5.1.4" evidence="3"/>
<dbReference type="SUPFAM" id="SSF75304">
    <property type="entry name" value="Amidase signature (AS) enzymes"/>
    <property type="match status" value="1"/>
</dbReference>
<keyword evidence="9" id="KW-1185">Reference proteome</keyword>
<protein>
    <recommendedName>
        <fullName evidence="3">amidase</fullName>
        <ecNumber evidence="3">3.5.1.4</ecNumber>
    </recommendedName>
</protein>
<evidence type="ECO:0000256" key="1">
    <source>
        <dbReference type="ARBA" id="ARBA00001311"/>
    </source>
</evidence>
<feature type="domain" description="Amidase" evidence="7">
    <location>
        <begin position="83"/>
        <end position="546"/>
    </location>
</feature>
<dbReference type="InterPro" id="IPR020556">
    <property type="entry name" value="Amidase_CS"/>
</dbReference>
<feature type="active site" description="Charge relay system" evidence="5">
    <location>
        <position position="138"/>
    </location>
</feature>
<feature type="binding site" evidence="6">
    <location>
        <position position="187"/>
    </location>
    <ligand>
        <name>substrate</name>
    </ligand>
</feature>
<comment type="catalytic activity">
    <reaction evidence="1">
        <text>a monocarboxylic acid amide + H2O = a monocarboxylate + NH4(+)</text>
        <dbReference type="Rhea" id="RHEA:12020"/>
        <dbReference type="ChEBI" id="CHEBI:15377"/>
        <dbReference type="ChEBI" id="CHEBI:28938"/>
        <dbReference type="ChEBI" id="CHEBI:35757"/>
        <dbReference type="ChEBI" id="CHEBI:83628"/>
        <dbReference type="EC" id="3.5.1.4"/>
    </reaction>
</comment>
<comment type="similarity">
    <text evidence="2">Belongs to the amidase family.</text>
</comment>
<dbReference type="Pfam" id="PF01425">
    <property type="entry name" value="Amidase"/>
    <property type="match status" value="1"/>
</dbReference>
<sequence length="564" mass="62269">MSRSARVTKKRPWQDIAREAQEYRDASIDKIEPSVPDIPTELPRDVMKIPSEVLEPEEIRITSLPPEELVQLLASGQLTATTVTKAFLRRAGLAQKLVNCVTELLPERSLARAKYLDDYFLEHKRPIGPLHGLPISVKEHIGMEGLRLSAAYVDWWQKVAKEDAHILQIFWLAGAVFHVRTTEPQSMMHLETDSNLYGVTVNPYNSNVSAGGSSGGEGALIALRGSCLGIGSDVGGSIRSPAANNGLYGFKPTAFRVPTDGWGFVMAGADCIDTVVGPLSTSLGGLKLFMNTIISSKPWLSEPAIIPIPWNSSYAITPFQPLKIGVLWHDNVVKPHPPITRALQSVAERLKTLPNVSVVDWQPHLHDEAWAIISSLYFTDGGAEDTAAIAASGEPWRPLTKWIIKENPCVKNLSTGELSYWLEEREAYRKEYAKVWNDTATGQDPLTGEPQGAVDVILCPAGPGVAPAHNTARYWSYTSQWNLLDYPAVVFPVDKVNAGKDCVEEGYKPMSGQDQDNWKLYDPQLFDGLPISLQLVGRRFEDEKVLAVLEYIKDSINLPLVNFP</sequence>
<organism evidence="8 9">
    <name type="scientific">Lepidopterella palustris CBS 459.81</name>
    <dbReference type="NCBI Taxonomy" id="1314670"/>
    <lineage>
        <taxon>Eukaryota</taxon>
        <taxon>Fungi</taxon>
        <taxon>Dikarya</taxon>
        <taxon>Ascomycota</taxon>
        <taxon>Pezizomycotina</taxon>
        <taxon>Dothideomycetes</taxon>
        <taxon>Pleosporomycetidae</taxon>
        <taxon>Mytilinidiales</taxon>
        <taxon>Argynnaceae</taxon>
        <taxon>Lepidopterella</taxon>
    </lineage>
</organism>
<proteinExistence type="inferred from homology"/>
<evidence type="ECO:0000256" key="6">
    <source>
        <dbReference type="PIRSR" id="PIRSR001221-2"/>
    </source>
</evidence>
<reference evidence="8 9" key="1">
    <citation type="journal article" date="2016" name="Nat. Commun.">
        <title>Ectomycorrhizal ecology is imprinted in the genome of the dominant symbiotic fungus Cenococcum geophilum.</title>
        <authorList>
            <consortium name="DOE Joint Genome Institute"/>
            <person name="Peter M."/>
            <person name="Kohler A."/>
            <person name="Ohm R.A."/>
            <person name="Kuo A."/>
            <person name="Krutzmann J."/>
            <person name="Morin E."/>
            <person name="Arend M."/>
            <person name="Barry K.W."/>
            <person name="Binder M."/>
            <person name="Choi C."/>
            <person name="Clum A."/>
            <person name="Copeland A."/>
            <person name="Grisel N."/>
            <person name="Haridas S."/>
            <person name="Kipfer T."/>
            <person name="LaButti K."/>
            <person name="Lindquist E."/>
            <person name="Lipzen A."/>
            <person name="Maire R."/>
            <person name="Meier B."/>
            <person name="Mihaltcheva S."/>
            <person name="Molinier V."/>
            <person name="Murat C."/>
            <person name="Poggeler S."/>
            <person name="Quandt C.A."/>
            <person name="Sperisen C."/>
            <person name="Tritt A."/>
            <person name="Tisserant E."/>
            <person name="Crous P.W."/>
            <person name="Henrissat B."/>
            <person name="Nehls U."/>
            <person name="Egli S."/>
            <person name="Spatafora J.W."/>
            <person name="Grigoriev I.V."/>
            <person name="Martin F.M."/>
        </authorList>
    </citation>
    <scope>NUCLEOTIDE SEQUENCE [LARGE SCALE GENOMIC DNA]</scope>
    <source>
        <strain evidence="8 9">CBS 459.81</strain>
    </source>
</reference>
<feature type="active site" description="Charge relay system" evidence="5">
    <location>
        <position position="213"/>
    </location>
</feature>
<evidence type="ECO:0000256" key="2">
    <source>
        <dbReference type="ARBA" id="ARBA00009199"/>
    </source>
</evidence>
<evidence type="ECO:0000313" key="8">
    <source>
        <dbReference type="EMBL" id="OCK85497.1"/>
    </source>
</evidence>
<dbReference type="Proteomes" id="UP000250266">
    <property type="component" value="Unassembled WGS sequence"/>
</dbReference>
<feature type="binding site" evidence="6">
    <location>
        <begin position="234"/>
        <end position="237"/>
    </location>
    <ligand>
        <name>substrate</name>
    </ligand>
</feature>
<evidence type="ECO:0000259" key="7">
    <source>
        <dbReference type="Pfam" id="PF01425"/>
    </source>
</evidence>
<dbReference type="PANTHER" id="PTHR46072">
    <property type="entry name" value="AMIDASE-RELATED-RELATED"/>
    <property type="match status" value="1"/>
</dbReference>
<dbReference type="PANTHER" id="PTHR46072:SF4">
    <property type="entry name" value="AMIDASE C550.07-RELATED"/>
    <property type="match status" value="1"/>
</dbReference>
<name>A0A8E2EK50_9PEZI</name>
<dbReference type="Gene3D" id="3.90.1300.10">
    <property type="entry name" value="Amidase signature (AS) domain"/>
    <property type="match status" value="1"/>
</dbReference>
<evidence type="ECO:0000313" key="9">
    <source>
        <dbReference type="Proteomes" id="UP000250266"/>
    </source>
</evidence>
<evidence type="ECO:0000256" key="3">
    <source>
        <dbReference type="ARBA" id="ARBA00012922"/>
    </source>
</evidence>
<gene>
    <name evidence="8" type="ORF">K432DRAFT_343095</name>
</gene>
<dbReference type="OrthoDB" id="6428749at2759"/>
<dbReference type="InterPro" id="IPR036928">
    <property type="entry name" value="AS_sf"/>
</dbReference>
<feature type="active site" description="Acyl-ester intermediate" evidence="5">
    <location>
        <position position="237"/>
    </location>
</feature>
<evidence type="ECO:0000256" key="5">
    <source>
        <dbReference type="PIRSR" id="PIRSR001221-1"/>
    </source>
</evidence>